<dbReference type="Proteomes" id="UP000306888">
    <property type="component" value="Unassembled WGS sequence"/>
</dbReference>
<keyword evidence="2" id="KW-1185">Reference proteome</keyword>
<evidence type="ECO:0000313" key="1">
    <source>
        <dbReference type="EMBL" id="TGY41820.1"/>
    </source>
</evidence>
<dbReference type="EMBL" id="SRYR01000005">
    <property type="protein sequence ID" value="TGY41820.1"/>
    <property type="molecule type" value="Genomic_DNA"/>
</dbReference>
<organism evidence="1 2">
    <name type="scientific">Clostridium sartagoforme</name>
    <dbReference type="NCBI Taxonomy" id="84031"/>
    <lineage>
        <taxon>Bacteria</taxon>
        <taxon>Bacillati</taxon>
        <taxon>Bacillota</taxon>
        <taxon>Clostridia</taxon>
        <taxon>Eubacteriales</taxon>
        <taxon>Clostridiaceae</taxon>
        <taxon>Clostridium</taxon>
    </lineage>
</organism>
<comment type="caution">
    <text evidence="1">The sequence shown here is derived from an EMBL/GenBank/DDBJ whole genome shotgun (WGS) entry which is preliminary data.</text>
</comment>
<proteinExistence type="predicted"/>
<reference evidence="1 2" key="1">
    <citation type="submission" date="2019-04" db="EMBL/GenBank/DDBJ databases">
        <title>Microbes associate with the intestines of laboratory mice.</title>
        <authorList>
            <person name="Navarre W."/>
            <person name="Wong E."/>
            <person name="Huang K."/>
            <person name="Tropini C."/>
            <person name="Ng K."/>
            <person name="Yu B."/>
        </authorList>
    </citation>
    <scope>NUCLEOTIDE SEQUENCE [LARGE SCALE GENOMIC DNA]</scope>
    <source>
        <strain evidence="1 2">NM50_B9-20</strain>
    </source>
</reference>
<dbReference type="RefSeq" id="WP_136007263.1">
    <property type="nucleotide sequence ID" value="NZ_SRYR01000005.1"/>
</dbReference>
<name>A0A4V3RL03_9CLOT</name>
<sequence length="86" mass="10260">MIYQMQIYYGALLDGQAIYSLESLLEDYTKFPNEINEEPFKNVIEMGIIHDGLNQDNFEKGFLTKEQYKNRFNPETENTTNWKVER</sequence>
<protein>
    <submittedName>
        <fullName evidence="1">Uncharacterized protein</fullName>
    </submittedName>
</protein>
<gene>
    <name evidence="1" type="ORF">E5347_10905</name>
</gene>
<dbReference type="AlphaFoldDB" id="A0A4V3RL03"/>
<accession>A0A4V3RL03</accession>
<evidence type="ECO:0000313" key="2">
    <source>
        <dbReference type="Proteomes" id="UP000306888"/>
    </source>
</evidence>